<evidence type="ECO:0000256" key="1">
    <source>
        <dbReference type="ARBA" id="ARBA00038232"/>
    </source>
</evidence>
<dbReference type="PANTHER" id="PTHR33795:SF1">
    <property type="entry name" value="INSERTION ELEMENT IS150 PROTEIN INSJ"/>
    <property type="match status" value="1"/>
</dbReference>
<proteinExistence type="inferred from homology"/>
<dbReference type="Pfam" id="PF13518">
    <property type="entry name" value="HTH_28"/>
    <property type="match status" value="1"/>
</dbReference>
<dbReference type="GO" id="GO:0043565">
    <property type="term" value="F:sequence-specific DNA binding"/>
    <property type="evidence" value="ECO:0007669"/>
    <property type="project" value="InterPro"/>
</dbReference>
<dbReference type="InterPro" id="IPR036388">
    <property type="entry name" value="WH-like_DNA-bd_sf"/>
</dbReference>
<evidence type="ECO:0000256" key="2">
    <source>
        <dbReference type="SAM" id="Coils"/>
    </source>
</evidence>
<organism evidence="4 5">
    <name type="scientific">Liquorilactobacillus capillatus DSM 19910</name>
    <dbReference type="NCBI Taxonomy" id="1423731"/>
    <lineage>
        <taxon>Bacteria</taxon>
        <taxon>Bacillati</taxon>
        <taxon>Bacillota</taxon>
        <taxon>Bacilli</taxon>
        <taxon>Lactobacillales</taxon>
        <taxon>Lactobacillaceae</taxon>
        <taxon>Liquorilactobacillus</taxon>
    </lineage>
</organism>
<dbReference type="InterPro" id="IPR055247">
    <property type="entry name" value="InsJ-like_HTH"/>
</dbReference>
<dbReference type="EMBL" id="AZEF01000013">
    <property type="protein sequence ID" value="KRL02464.1"/>
    <property type="molecule type" value="Genomic_DNA"/>
</dbReference>
<dbReference type="STRING" id="1423731.FC81_GL000808"/>
<keyword evidence="2" id="KW-0175">Coiled coil</keyword>
<dbReference type="Proteomes" id="UP000051621">
    <property type="component" value="Unassembled WGS sequence"/>
</dbReference>
<name>A0A0R1M360_9LACO</name>
<protein>
    <recommendedName>
        <fullName evidence="3">Insertion element IS150 protein InsJ-like helix-turn-helix domain-containing protein</fullName>
    </recommendedName>
</protein>
<dbReference type="PANTHER" id="PTHR33795">
    <property type="entry name" value="INSERTION ELEMENT IS150 PROTEIN INSJ"/>
    <property type="match status" value="1"/>
</dbReference>
<keyword evidence="5" id="KW-1185">Reference proteome</keyword>
<gene>
    <name evidence="4" type="ORF">FC81_GL000808</name>
</gene>
<evidence type="ECO:0000313" key="4">
    <source>
        <dbReference type="EMBL" id="KRL02464.1"/>
    </source>
</evidence>
<sequence>MRSYIYNFKLKVVKEYLNSESSLHTLCLKYKIPSDTPLVIWLSRYKAFGPTGLKRHKRRRYSNDFKVTVITYYLNHATSIQKTAVHFDISHTVVYNWLKLIRQFGIKAVISSKIGRPKMVKKKKATSKKNAEQQLIERQQKRIKQLEQELSYTKVENVYLKKLDAVIRSQKQD</sequence>
<comment type="caution">
    <text evidence="4">The sequence shown here is derived from an EMBL/GenBank/DDBJ whole genome shotgun (WGS) entry which is preliminary data.</text>
</comment>
<dbReference type="OrthoDB" id="2325011at2"/>
<dbReference type="RefSeq" id="WP_057743047.1">
    <property type="nucleotide sequence ID" value="NZ_AZEF01000013.1"/>
</dbReference>
<reference evidence="4 5" key="1">
    <citation type="journal article" date="2015" name="Genome Announc.">
        <title>Expanding the biotechnology potential of lactobacilli through comparative genomics of 213 strains and associated genera.</title>
        <authorList>
            <person name="Sun Z."/>
            <person name="Harris H.M."/>
            <person name="McCann A."/>
            <person name="Guo C."/>
            <person name="Argimon S."/>
            <person name="Zhang W."/>
            <person name="Yang X."/>
            <person name="Jeffery I.B."/>
            <person name="Cooney J.C."/>
            <person name="Kagawa T.F."/>
            <person name="Liu W."/>
            <person name="Song Y."/>
            <person name="Salvetti E."/>
            <person name="Wrobel A."/>
            <person name="Rasinkangas P."/>
            <person name="Parkhill J."/>
            <person name="Rea M.C."/>
            <person name="O'Sullivan O."/>
            <person name="Ritari J."/>
            <person name="Douillard F.P."/>
            <person name="Paul Ross R."/>
            <person name="Yang R."/>
            <person name="Briner A.E."/>
            <person name="Felis G.E."/>
            <person name="de Vos W.M."/>
            <person name="Barrangou R."/>
            <person name="Klaenhammer T.R."/>
            <person name="Caufield P.W."/>
            <person name="Cui Y."/>
            <person name="Zhang H."/>
            <person name="O'Toole P.W."/>
        </authorList>
    </citation>
    <scope>NUCLEOTIDE SEQUENCE [LARGE SCALE GENOMIC DNA]</scope>
    <source>
        <strain evidence="4 5">DSM 19910</strain>
    </source>
</reference>
<dbReference type="PATRIC" id="fig|1423731.3.peg.830"/>
<dbReference type="Gene3D" id="1.10.10.60">
    <property type="entry name" value="Homeodomain-like"/>
    <property type="match status" value="1"/>
</dbReference>
<evidence type="ECO:0000259" key="3">
    <source>
        <dbReference type="Pfam" id="PF13518"/>
    </source>
</evidence>
<comment type="similarity">
    <text evidence="1">Belongs to the IS150/IS1296 orfA family.</text>
</comment>
<feature type="coiled-coil region" evidence="2">
    <location>
        <begin position="122"/>
        <end position="156"/>
    </location>
</feature>
<dbReference type="InterPro" id="IPR010921">
    <property type="entry name" value="Trp_repressor/repl_initiator"/>
</dbReference>
<dbReference type="Gene3D" id="1.10.10.10">
    <property type="entry name" value="Winged helix-like DNA-binding domain superfamily/Winged helix DNA-binding domain"/>
    <property type="match status" value="1"/>
</dbReference>
<accession>A0A0R1M360</accession>
<dbReference type="InterPro" id="IPR052057">
    <property type="entry name" value="IS150/IS1296_orfA-like"/>
</dbReference>
<dbReference type="SUPFAM" id="SSF48295">
    <property type="entry name" value="TrpR-like"/>
    <property type="match status" value="1"/>
</dbReference>
<evidence type="ECO:0000313" key="5">
    <source>
        <dbReference type="Proteomes" id="UP000051621"/>
    </source>
</evidence>
<feature type="domain" description="Insertion element IS150 protein InsJ-like helix-turn-helix" evidence="3">
    <location>
        <begin position="65"/>
        <end position="118"/>
    </location>
</feature>
<dbReference type="AlphaFoldDB" id="A0A0R1M360"/>